<dbReference type="Proteomes" id="UP000018144">
    <property type="component" value="Unassembled WGS sequence"/>
</dbReference>
<accession>U4L1T9</accession>
<name>U4L1T9_PYROM</name>
<feature type="region of interest" description="Disordered" evidence="1">
    <location>
        <begin position="37"/>
        <end position="75"/>
    </location>
</feature>
<evidence type="ECO:0000256" key="1">
    <source>
        <dbReference type="SAM" id="MobiDB-lite"/>
    </source>
</evidence>
<proteinExistence type="predicted"/>
<keyword evidence="3" id="KW-1185">Reference proteome</keyword>
<reference evidence="2 3" key="1">
    <citation type="journal article" date="2013" name="PLoS Genet.">
        <title>The genome and development-dependent transcriptomes of Pyronema confluens: a window into fungal evolution.</title>
        <authorList>
            <person name="Traeger S."/>
            <person name="Altegoer F."/>
            <person name="Freitag M."/>
            <person name="Gabaldon T."/>
            <person name="Kempken F."/>
            <person name="Kumar A."/>
            <person name="Marcet-Houben M."/>
            <person name="Poggeler S."/>
            <person name="Stajich J.E."/>
            <person name="Nowrousian M."/>
        </authorList>
    </citation>
    <scope>NUCLEOTIDE SEQUENCE [LARGE SCALE GENOMIC DNA]</scope>
    <source>
        <strain evidence="3">CBS 100304</strain>
        <tissue evidence="2">Vegetative mycelium</tissue>
    </source>
</reference>
<protein>
    <submittedName>
        <fullName evidence="2">Uncharacterized protein</fullName>
    </submittedName>
</protein>
<evidence type="ECO:0000313" key="3">
    <source>
        <dbReference type="Proteomes" id="UP000018144"/>
    </source>
</evidence>
<dbReference type="OrthoDB" id="10326199at2759"/>
<dbReference type="EMBL" id="HF935421">
    <property type="protein sequence ID" value="CCX08576.1"/>
    <property type="molecule type" value="Genomic_DNA"/>
</dbReference>
<sequence>MIVQSTLINMKRGLENLRRVQFERRLPHFGIKDPSILYPSTDTTNRRMNKRHAIAPSGRDRDTQDSSSQEARPCNPLHISINDNFESIKNSITSLPPNPFTDEDKPTFTKLFIALLDKLDATYAWYVERPNAEIGTSLDVIYTKLAYDFELTEIEMRVYEKYGRSSFLSKLVPIFNELIKGFEELGDYTINYATKEEAIEIWSMDMSVRDAYDAKDDSSYENLDEETDEERAKLAADNVAHDIEMTWDPMATTFGEQCGVWARITIRDIVSGLSEQIPGCMQKAGIEL</sequence>
<organism evidence="2 3">
    <name type="scientific">Pyronema omphalodes (strain CBS 100304)</name>
    <name type="common">Pyronema confluens</name>
    <dbReference type="NCBI Taxonomy" id="1076935"/>
    <lineage>
        <taxon>Eukaryota</taxon>
        <taxon>Fungi</taxon>
        <taxon>Dikarya</taxon>
        <taxon>Ascomycota</taxon>
        <taxon>Pezizomycotina</taxon>
        <taxon>Pezizomycetes</taxon>
        <taxon>Pezizales</taxon>
        <taxon>Pyronemataceae</taxon>
        <taxon>Pyronema</taxon>
    </lineage>
</organism>
<gene>
    <name evidence="2" type="ORF">PCON_08169</name>
</gene>
<evidence type="ECO:0000313" key="2">
    <source>
        <dbReference type="EMBL" id="CCX08576.1"/>
    </source>
</evidence>
<dbReference type="AlphaFoldDB" id="U4L1T9"/>